<dbReference type="GO" id="GO:0005886">
    <property type="term" value="C:plasma membrane"/>
    <property type="evidence" value="ECO:0007669"/>
    <property type="project" value="UniProtKB-SubCell"/>
</dbReference>
<evidence type="ECO:0000256" key="7">
    <source>
        <dbReference type="SAM" id="SignalP"/>
    </source>
</evidence>
<dbReference type="Proteomes" id="UP000248039">
    <property type="component" value="Unassembled WGS sequence"/>
</dbReference>
<keyword evidence="3" id="KW-1003">Cell membrane</keyword>
<feature type="domain" description="ABC transporter substrate-binding protein PnrA-like" evidence="8">
    <location>
        <begin position="46"/>
        <end position="344"/>
    </location>
</feature>
<feature type="signal peptide" evidence="7">
    <location>
        <begin position="1"/>
        <end position="22"/>
    </location>
</feature>
<dbReference type="Pfam" id="PF02608">
    <property type="entry name" value="Bmp"/>
    <property type="match status" value="1"/>
</dbReference>
<dbReference type="CDD" id="cd06354">
    <property type="entry name" value="PBP1_PrnA-like"/>
    <property type="match status" value="1"/>
</dbReference>
<dbReference type="Gene3D" id="3.40.50.2300">
    <property type="match status" value="2"/>
</dbReference>
<dbReference type="InterPro" id="IPR003760">
    <property type="entry name" value="PnrA-like"/>
</dbReference>
<dbReference type="PANTHER" id="PTHR34296:SF2">
    <property type="entry name" value="ABC TRANSPORTER GUANOSINE-BINDING PROTEIN NUPN"/>
    <property type="match status" value="1"/>
</dbReference>
<sequence length="358" mass="36607">MRRSVKLAAVVLSGSLGIASLAACGAKSTDNTTTSAGASGSSLKVGMAYDIGGRGDQSFNDSAARGLDKAKTSLGVQVNEAEAKQGESDADKEARLNSLVTAGFNPVIAVGFVYQSAVEKVAKANPNVKFAIIDSASDTQPSNVTSLTFSEQEGSFLAGVAAASKTKYKQVGFIGGVQTELIKKFEAGYRAGVQSVDPSIKVDVKYLTTPPDFTGFADPAKGKSAAQGMLDNKDDVIYTAAGSSGSGAIEAVATDTANKNAWAIGVDSDQASQPALSKYKDHILTSMVKNVDTAVYTFINSIKTGSPLTGVKNFDLKQGGVSLATTGGHIDDIKAKLDEATSKITSGATVVPTAPPAG</sequence>
<dbReference type="AlphaFoldDB" id="A0A2V4ND91"/>
<dbReference type="RefSeq" id="WP_110670700.1">
    <property type="nucleotide sequence ID" value="NZ_PYBW01000053.1"/>
</dbReference>
<evidence type="ECO:0000256" key="3">
    <source>
        <dbReference type="ARBA" id="ARBA00022475"/>
    </source>
</evidence>
<evidence type="ECO:0000256" key="5">
    <source>
        <dbReference type="ARBA" id="ARBA00023136"/>
    </source>
</evidence>
<evidence type="ECO:0000256" key="4">
    <source>
        <dbReference type="ARBA" id="ARBA00022729"/>
    </source>
</evidence>
<dbReference type="InterPro" id="IPR028082">
    <property type="entry name" value="Peripla_BP_I"/>
</dbReference>
<comment type="subcellular location">
    <subcellularLocation>
        <location evidence="1">Cell membrane</location>
        <topology evidence="1">Lipid-anchor</topology>
    </subcellularLocation>
</comment>
<reference evidence="9 10" key="1">
    <citation type="submission" date="2018-03" db="EMBL/GenBank/DDBJ databases">
        <title>Bioinformatic expansion and discovery of thiopeptide antibiotics.</title>
        <authorList>
            <person name="Schwalen C.J."/>
            <person name="Hudson G.A."/>
            <person name="Mitchell D.A."/>
        </authorList>
    </citation>
    <scope>NUCLEOTIDE SEQUENCE [LARGE SCALE GENOMIC DNA]</scope>
    <source>
        <strain evidence="9 10">ATCC 21389</strain>
    </source>
</reference>
<evidence type="ECO:0000256" key="2">
    <source>
        <dbReference type="ARBA" id="ARBA00008610"/>
    </source>
</evidence>
<accession>A0A2V4ND91</accession>
<keyword evidence="10" id="KW-1185">Reference proteome</keyword>
<keyword evidence="6" id="KW-0449">Lipoprotein</keyword>
<dbReference type="InterPro" id="IPR050957">
    <property type="entry name" value="BMP_lipoprotein"/>
</dbReference>
<evidence type="ECO:0000256" key="6">
    <source>
        <dbReference type="ARBA" id="ARBA00023288"/>
    </source>
</evidence>
<keyword evidence="5" id="KW-0472">Membrane</keyword>
<protein>
    <submittedName>
        <fullName evidence="9">BMP family ABC transporter substrate-binding protein</fullName>
    </submittedName>
</protein>
<dbReference type="OrthoDB" id="9784230at2"/>
<dbReference type="PANTHER" id="PTHR34296">
    <property type="entry name" value="TRANSCRIPTIONAL ACTIVATOR PROTEIN MED"/>
    <property type="match status" value="1"/>
</dbReference>
<evidence type="ECO:0000313" key="9">
    <source>
        <dbReference type="EMBL" id="PYC78129.1"/>
    </source>
</evidence>
<organism evidence="9 10">
    <name type="scientific">Streptomyces tateyamensis</name>
    <dbReference type="NCBI Taxonomy" id="565073"/>
    <lineage>
        <taxon>Bacteria</taxon>
        <taxon>Bacillati</taxon>
        <taxon>Actinomycetota</taxon>
        <taxon>Actinomycetes</taxon>
        <taxon>Kitasatosporales</taxon>
        <taxon>Streptomycetaceae</taxon>
        <taxon>Streptomyces</taxon>
    </lineage>
</organism>
<name>A0A2V4ND91_9ACTN</name>
<keyword evidence="4 7" id="KW-0732">Signal</keyword>
<evidence type="ECO:0000313" key="10">
    <source>
        <dbReference type="Proteomes" id="UP000248039"/>
    </source>
</evidence>
<dbReference type="SUPFAM" id="SSF53822">
    <property type="entry name" value="Periplasmic binding protein-like I"/>
    <property type="match status" value="1"/>
</dbReference>
<evidence type="ECO:0000256" key="1">
    <source>
        <dbReference type="ARBA" id="ARBA00004193"/>
    </source>
</evidence>
<dbReference type="PROSITE" id="PS51257">
    <property type="entry name" value="PROKAR_LIPOPROTEIN"/>
    <property type="match status" value="1"/>
</dbReference>
<comment type="caution">
    <text evidence="9">The sequence shown here is derived from an EMBL/GenBank/DDBJ whole genome shotgun (WGS) entry which is preliminary data.</text>
</comment>
<dbReference type="EMBL" id="PYBW01000053">
    <property type="protein sequence ID" value="PYC78129.1"/>
    <property type="molecule type" value="Genomic_DNA"/>
</dbReference>
<evidence type="ECO:0000259" key="8">
    <source>
        <dbReference type="Pfam" id="PF02608"/>
    </source>
</evidence>
<gene>
    <name evidence="9" type="ORF">C7C46_17540</name>
</gene>
<comment type="similarity">
    <text evidence="2">Belongs to the BMP lipoprotein family.</text>
</comment>
<proteinExistence type="inferred from homology"/>
<feature type="chain" id="PRO_5039098233" evidence="7">
    <location>
        <begin position="23"/>
        <end position="358"/>
    </location>
</feature>